<dbReference type="KEGG" id="dma:DMR_05660"/>
<dbReference type="Proteomes" id="UP000009071">
    <property type="component" value="Chromosome"/>
</dbReference>
<dbReference type="EMBL" id="AP010904">
    <property type="protein sequence ID" value="BAH74057.1"/>
    <property type="molecule type" value="Genomic_DNA"/>
</dbReference>
<organism evidence="1 2">
    <name type="scientific">Solidesulfovibrio magneticus (strain ATCC 700980 / DSM 13731 / RS-1)</name>
    <name type="common">Desulfovibrio magneticus</name>
    <dbReference type="NCBI Taxonomy" id="573370"/>
    <lineage>
        <taxon>Bacteria</taxon>
        <taxon>Pseudomonadati</taxon>
        <taxon>Thermodesulfobacteriota</taxon>
        <taxon>Desulfovibrionia</taxon>
        <taxon>Desulfovibrionales</taxon>
        <taxon>Desulfovibrionaceae</taxon>
        <taxon>Solidesulfovibrio</taxon>
    </lineage>
</organism>
<evidence type="ECO:0000313" key="2">
    <source>
        <dbReference type="Proteomes" id="UP000009071"/>
    </source>
</evidence>
<dbReference type="InterPro" id="IPR009679">
    <property type="entry name" value="Phage_186_CII-like"/>
</dbReference>
<proteinExistence type="predicted"/>
<sequence>MPSDIRSVILDMVRNSDRPVKDIADAVGKPYSTLMRELDPGDARAKLGVELLLLPLMQACDSTAPLRCLAEALDCRLVSNRGITPDKPTFHEELLDTYQALVDYHRAMLEGLPPDVVGKKRETLIRQLKEDFAFYVARSGGGEG</sequence>
<dbReference type="RefSeq" id="WP_012750138.1">
    <property type="nucleotide sequence ID" value="NC_012796.1"/>
</dbReference>
<dbReference type="HOGENOM" id="CLU_1861995_0_0_7"/>
<dbReference type="eggNOG" id="ENOG50317Q4">
    <property type="taxonomic scope" value="Bacteria"/>
</dbReference>
<accession>C4XI95</accession>
<evidence type="ECO:0000313" key="1">
    <source>
        <dbReference type="EMBL" id="BAH74057.1"/>
    </source>
</evidence>
<dbReference type="AlphaFoldDB" id="C4XI95"/>
<name>C4XI95_SOLM1</name>
<keyword evidence="2" id="KW-1185">Reference proteome</keyword>
<reference evidence="1 2" key="1">
    <citation type="journal article" date="2009" name="Genome Res.">
        <title>Whole genome sequence of Desulfovibrio magneticus strain RS-1 revealed common gene clusters in magnetotactic bacteria.</title>
        <authorList>
            <person name="Nakazawa H."/>
            <person name="Arakaki A."/>
            <person name="Narita-Yamada S."/>
            <person name="Yashiro I."/>
            <person name="Jinno K."/>
            <person name="Aoki N."/>
            <person name="Tsuruyama A."/>
            <person name="Okamura Y."/>
            <person name="Tanikawa S."/>
            <person name="Fujita N."/>
            <person name="Takeyama H."/>
            <person name="Matsunaga T."/>
        </authorList>
    </citation>
    <scope>NUCLEOTIDE SEQUENCE [LARGE SCALE GENOMIC DNA]</scope>
    <source>
        <strain evidence="2">ATCC 700980 / DSM 13731 / RS-1</strain>
    </source>
</reference>
<protein>
    <submittedName>
        <fullName evidence="1">Uncharacterized protein</fullName>
    </submittedName>
</protein>
<gene>
    <name evidence="1" type="ordered locus">DMR_05660</name>
</gene>
<dbReference type="Pfam" id="PF06892">
    <property type="entry name" value="Phage_CP76"/>
    <property type="match status" value="1"/>
</dbReference>
<dbReference type="STRING" id="573370.DMR_05660"/>
<dbReference type="GO" id="GO:0003677">
    <property type="term" value="F:DNA binding"/>
    <property type="evidence" value="ECO:0007669"/>
    <property type="project" value="InterPro"/>
</dbReference>
<dbReference type="OrthoDB" id="5454199at2"/>